<protein>
    <submittedName>
        <fullName evidence="1">Uncharacterized protein</fullName>
    </submittedName>
</protein>
<sequence length="161" mass="18043">MSTLSIKDHEKLSLRGISAQDSPYGDGGVIITLTSTGIMWLLNYLSLSRKVGSILSVKLLKEVAKFEPEKEWWRRLIFKAVSLPVYDTDYLQFVFYLEGSPPKAFLAFLPDLTSVPHTVDIPLSECGSFRVRDDQIVSIQFSESEVGKLSNGDLIILDEDV</sequence>
<accession>A0A451AL38</accession>
<gene>
    <name evidence="1" type="ORF">BECKUNK1418G_GA0071005_110610</name>
    <name evidence="2" type="ORF">BECKUNK1418H_GA0071006_110111</name>
</gene>
<name>A0A451AL38_9GAMM</name>
<dbReference type="EMBL" id="CAADFZ010000106">
    <property type="protein sequence ID" value="VFK66738.1"/>
    <property type="molecule type" value="Genomic_DNA"/>
</dbReference>
<evidence type="ECO:0000313" key="1">
    <source>
        <dbReference type="EMBL" id="VFK66738.1"/>
    </source>
</evidence>
<reference evidence="1" key="1">
    <citation type="submission" date="2019-02" db="EMBL/GenBank/DDBJ databases">
        <authorList>
            <person name="Gruber-Vodicka R. H."/>
            <person name="Seah K. B. B."/>
        </authorList>
    </citation>
    <scope>NUCLEOTIDE SEQUENCE</scope>
    <source>
        <strain evidence="2">BECK_BY19</strain>
        <strain evidence="1">BECK_BY8</strain>
    </source>
</reference>
<dbReference type="EMBL" id="CAADGD010000101">
    <property type="protein sequence ID" value="VFK72207.1"/>
    <property type="molecule type" value="Genomic_DNA"/>
</dbReference>
<evidence type="ECO:0000313" key="2">
    <source>
        <dbReference type="EMBL" id="VFK72207.1"/>
    </source>
</evidence>
<proteinExistence type="predicted"/>
<dbReference type="AlphaFoldDB" id="A0A451AL38"/>
<organism evidence="1">
    <name type="scientific">Candidatus Kentrum sp. UNK</name>
    <dbReference type="NCBI Taxonomy" id="2126344"/>
    <lineage>
        <taxon>Bacteria</taxon>
        <taxon>Pseudomonadati</taxon>
        <taxon>Pseudomonadota</taxon>
        <taxon>Gammaproteobacteria</taxon>
        <taxon>Candidatus Kentrum</taxon>
    </lineage>
</organism>